<evidence type="ECO:0000313" key="3">
    <source>
        <dbReference type="Proteomes" id="UP000054279"/>
    </source>
</evidence>
<dbReference type="Proteomes" id="UP000054279">
    <property type="component" value="Unassembled WGS sequence"/>
</dbReference>
<protein>
    <submittedName>
        <fullName evidence="2">Uncharacterized protein</fullName>
    </submittedName>
</protein>
<feature type="region of interest" description="Disordered" evidence="1">
    <location>
        <begin position="129"/>
        <end position="189"/>
    </location>
</feature>
<evidence type="ECO:0000313" key="2">
    <source>
        <dbReference type="EMBL" id="KIJ47928.1"/>
    </source>
</evidence>
<evidence type="ECO:0000256" key="1">
    <source>
        <dbReference type="SAM" id="MobiDB-lite"/>
    </source>
</evidence>
<dbReference type="InterPro" id="IPR019487">
    <property type="entry name" value="RAM_signalling_pathway_SOG2"/>
</dbReference>
<reference evidence="2 3" key="1">
    <citation type="submission" date="2014-06" db="EMBL/GenBank/DDBJ databases">
        <title>Evolutionary Origins and Diversification of the Mycorrhizal Mutualists.</title>
        <authorList>
            <consortium name="DOE Joint Genome Institute"/>
            <consortium name="Mycorrhizal Genomics Consortium"/>
            <person name="Kohler A."/>
            <person name="Kuo A."/>
            <person name="Nagy L.G."/>
            <person name="Floudas D."/>
            <person name="Copeland A."/>
            <person name="Barry K.W."/>
            <person name="Cichocki N."/>
            <person name="Veneault-Fourrey C."/>
            <person name="LaButti K."/>
            <person name="Lindquist E.A."/>
            <person name="Lipzen A."/>
            <person name="Lundell T."/>
            <person name="Morin E."/>
            <person name="Murat C."/>
            <person name="Riley R."/>
            <person name="Ohm R."/>
            <person name="Sun H."/>
            <person name="Tunlid A."/>
            <person name="Henrissat B."/>
            <person name="Grigoriev I.V."/>
            <person name="Hibbett D.S."/>
            <person name="Martin F."/>
        </authorList>
    </citation>
    <scope>NUCLEOTIDE SEQUENCE [LARGE SCALE GENOMIC DNA]</scope>
    <source>
        <strain evidence="2 3">SS14</strain>
    </source>
</reference>
<keyword evidence="3" id="KW-1185">Reference proteome</keyword>
<organism evidence="2 3">
    <name type="scientific">Sphaerobolus stellatus (strain SS14)</name>
    <dbReference type="NCBI Taxonomy" id="990650"/>
    <lineage>
        <taxon>Eukaryota</taxon>
        <taxon>Fungi</taxon>
        <taxon>Dikarya</taxon>
        <taxon>Basidiomycota</taxon>
        <taxon>Agaricomycotina</taxon>
        <taxon>Agaricomycetes</taxon>
        <taxon>Phallomycetidae</taxon>
        <taxon>Geastrales</taxon>
        <taxon>Sphaerobolaceae</taxon>
        <taxon>Sphaerobolus</taxon>
    </lineage>
</organism>
<name>A0A0C9UW75_SPHS4</name>
<accession>A0A0C9UW75</accession>
<dbReference type="OrthoDB" id="3054718at2759"/>
<dbReference type="AlphaFoldDB" id="A0A0C9UW75"/>
<proteinExistence type="predicted"/>
<sequence length="189" mass="20685">MIDEDLLNTMEAVTETARSVWKMMDEVIPYAQEANIDLPETLDIAVEITTRLKSKISAMRKGSGDSDQKTFWEDAHFFVKAIVSVLTTIKSWSASFSPVLKSNIAKLTQSTQDFAILLQVSSFSPVPTPSPYSPSPSALPVTPAKTPGILRSRSAQASQPGSTRARYSNRDPPKSALPHQSFKISDSEP</sequence>
<gene>
    <name evidence="2" type="ORF">M422DRAFT_45628</name>
</gene>
<feature type="compositionally biased region" description="Polar residues" evidence="1">
    <location>
        <begin position="153"/>
        <end position="166"/>
    </location>
</feature>
<dbReference type="HOGENOM" id="CLU_1435264_0_0_1"/>
<dbReference type="Pfam" id="PF10428">
    <property type="entry name" value="SOG2"/>
    <property type="match status" value="1"/>
</dbReference>
<dbReference type="EMBL" id="KN837100">
    <property type="protein sequence ID" value="KIJ47928.1"/>
    <property type="molecule type" value="Genomic_DNA"/>
</dbReference>